<dbReference type="AlphaFoldDB" id="A0AAJ0DE52"/>
<dbReference type="SUPFAM" id="SSF50998">
    <property type="entry name" value="Quinoprotein alcohol dehydrogenase-like"/>
    <property type="match status" value="1"/>
</dbReference>
<accession>A0AAJ0DE52</accession>
<evidence type="ECO:0000256" key="1">
    <source>
        <dbReference type="SAM" id="MobiDB-lite"/>
    </source>
</evidence>
<dbReference type="InterPro" id="IPR039535">
    <property type="entry name" value="ASST-like"/>
</dbReference>
<evidence type="ECO:0000256" key="3">
    <source>
        <dbReference type="SAM" id="SignalP"/>
    </source>
</evidence>
<keyword evidence="2" id="KW-1133">Transmembrane helix</keyword>
<protein>
    <recommendedName>
        <fullName evidence="6">Arylsulfotransferase</fullName>
    </recommendedName>
</protein>
<evidence type="ECO:0000313" key="4">
    <source>
        <dbReference type="EMBL" id="KAK3048388.1"/>
    </source>
</evidence>
<feature type="transmembrane region" description="Helical" evidence="2">
    <location>
        <begin position="556"/>
        <end position="578"/>
    </location>
</feature>
<keyword evidence="3" id="KW-0732">Signal</keyword>
<keyword evidence="2" id="KW-0812">Transmembrane</keyword>
<evidence type="ECO:0000256" key="2">
    <source>
        <dbReference type="SAM" id="Phobius"/>
    </source>
</evidence>
<comment type="caution">
    <text evidence="4">The sequence shown here is derived from an EMBL/GenBank/DDBJ whole genome shotgun (WGS) entry which is preliminary data.</text>
</comment>
<keyword evidence="5" id="KW-1185">Reference proteome</keyword>
<evidence type="ECO:0000313" key="5">
    <source>
        <dbReference type="Proteomes" id="UP001271007"/>
    </source>
</evidence>
<gene>
    <name evidence="4" type="ORF">LTR09_010219</name>
</gene>
<dbReference type="Proteomes" id="UP001271007">
    <property type="component" value="Unassembled WGS sequence"/>
</dbReference>
<proteinExistence type="predicted"/>
<name>A0AAJ0DE52_9PEZI</name>
<dbReference type="InterPro" id="IPR011047">
    <property type="entry name" value="Quinoprotein_ADH-like_sf"/>
</dbReference>
<feature type="region of interest" description="Disordered" evidence="1">
    <location>
        <begin position="597"/>
        <end position="637"/>
    </location>
</feature>
<dbReference type="PANTHER" id="PTHR35340">
    <property type="entry name" value="PQQ ENZYME REPEAT PROTEIN-RELATED"/>
    <property type="match status" value="1"/>
</dbReference>
<feature type="compositionally biased region" description="Basic and acidic residues" evidence="1">
    <location>
        <begin position="606"/>
        <end position="622"/>
    </location>
</feature>
<keyword evidence="2" id="KW-0472">Membrane</keyword>
<dbReference type="PANTHER" id="PTHR35340:SF8">
    <property type="entry name" value="ASST-DOMAIN-CONTAINING PROTEIN"/>
    <property type="match status" value="1"/>
</dbReference>
<evidence type="ECO:0008006" key="6">
    <source>
        <dbReference type="Google" id="ProtNLM"/>
    </source>
</evidence>
<dbReference type="InterPro" id="IPR053143">
    <property type="entry name" value="Arylsulfate_ST"/>
</dbReference>
<feature type="chain" id="PRO_5042549123" description="Arylsulfotransferase" evidence="3">
    <location>
        <begin position="26"/>
        <end position="637"/>
    </location>
</feature>
<dbReference type="EMBL" id="JAWDJX010000049">
    <property type="protein sequence ID" value="KAK3048388.1"/>
    <property type="molecule type" value="Genomic_DNA"/>
</dbReference>
<organism evidence="4 5">
    <name type="scientific">Extremus antarcticus</name>
    <dbReference type="NCBI Taxonomy" id="702011"/>
    <lineage>
        <taxon>Eukaryota</taxon>
        <taxon>Fungi</taxon>
        <taxon>Dikarya</taxon>
        <taxon>Ascomycota</taxon>
        <taxon>Pezizomycotina</taxon>
        <taxon>Dothideomycetes</taxon>
        <taxon>Dothideomycetidae</taxon>
        <taxon>Mycosphaerellales</taxon>
        <taxon>Extremaceae</taxon>
        <taxon>Extremus</taxon>
    </lineage>
</organism>
<dbReference type="Pfam" id="PF14269">
    <property type="entry name" value="Arylsulfotran_2"/>
    <property type="match status" value="1"/>
</dbReference>
<reference evidence="4" key="1">
    <citation type="submission" date="2023-04" db="EMBL/GenBank/DDBJ databases">
        <title>Black Yeasts Isolated from many extreme environments.</title>
        <authorList>
            <person name="Coleine C."/>
            <person name="Stajich J.E."/>
            <person name="Selbmann L."/>
        </authorList>
    </citation>
    <scope>NUCLEOTIDE SEQUENCE</scope>
    <source>
        <strain evidence="4">CCFEE 5312</strain>
    </source>
</reference>
<sequence>MQVRRTSYCSFLLAWFASYSSCASAWAHAGKSAAKRWEHRVVELDESKHDEEFWTFVTRPDLDAPRWNITIYDKAAVAPGYWFVAPYEEVEQEEGSAAWNAPHIYDQDGQLIWSGAPMFDGYSTFDFRVSNVRGEPMLTAIRPHYEYTAILDNTYTNVENVSIGLRDPEWDGIGHNMHEFLTVENGTRALFMNRSPKRASEEYSAAIGYDGECHAQYDGFVELDTDTWEPVFEWNSYGYIGLDESFVTQDPLEERCEGEVNDVWDFLHFNSIDKFANGDYLLSGRPSNAIYRISRNDGSVVWRLGGKKSDFDLPITFSGQHAAKIRAEDDNRVLVSFLDNAFGPGEPQTTNDASRGLLLALDTNTMTVEVVQEFKHPDGEYTEGQGNLQWVPGTDHAWICWRNKAMHTEHAADGSLIMEARFKAGVRNYRSFKLQWVGRPAQPPDVRSTAVQTRDDTIETIVFMSWNGATEVRQWQIYETNPSGTNTTLVATVDKTGFETTIWIKGYLGHVLVEAVDALGEKLGEPSVFATVPTLEQLVEADEYTSWIPSVLTNPMIAFLLGMIASVAGCLGAWGVIVSKRGDLTLPRWKRKQQMYASLSEEDKDSSELHDRQKHTDAEPERSGLLAGEDGHGVGED</sequence>
<feature type="signal peptide" evidence="3">
    <location>
        <begin position="1"/>
        <end position="25"/>
    </location>
</feature>